<organism evidence="2 3">
    <name type="scientific">Glossina austeni</name>
    <name type="common">Savannah tsetse fly</name>
    <dbReference type="NCBI Taxonomy" id="7395"/>
    <lineage>
        <taxon>Eukaryota</taxon>
        <taxon>Metazoa</taxon>
        <taxon>Ecdysozoa</taxon>
        <taxon>Arthropoda</taxon>
        <taxon>Hexapoda</taxon>
        <taxon>Insecta</taxon>
        <taxon>Pterygota</taxon>
        <taxon>Neoptera</taxon>
        <taxon>Endopterygota</taxon>
        <taxon>Diptera</taxon>
        <taxon>Brachycera</taxon>
        <taxon>Muscomorpha</taxon>
        <taxon>Hippoboscoidea</taxon>
        <taxon>Glossinidae</taxon>
        <taxon>Glossina</taxon>
    </lineage>
</organism>
<keyword evidence="1" id="KW-0812">Transmembrane</keyword>
<dbReference type="AlphaFoldDB" id="A0A1A9UQN6"/>
<sequence length="189" mass="21768">MHIRFPKLNDGDARSILSIAKYRDAIHYSAVDDLIWLTWKSYTTLPSFTKSVQSNVNICEQRIGKLFLVPSLMTMVMLLDNDNNGNNDDDTDELVAIDRQHYHKNGPADHYIKYILAFLDVPGLIVCGIQLIIHRLSKVFTFRVSLRTCDLMVPLMFMSDPYKRFIYLAGMRKFVIAECHQYGDALGEM</sequence>
<protein>
    <submittedName>
        <fullName evidence="2">Uncharacterized protein</fullName>
    </submittedName>
</protein>
<dbReference type="Proteomes" id="UP000078200">
    <property type="component" value="Unassembled WGS sequence"/>
</dbReference>
<accession>A0A1A9UQN6</accession>
<dbReference type="VEuPathDB" id="VectorBase:GAUT012281"/>
<evidence type="ECO:0000313" key="3">
    <source>
        <dbReference type="Proteomes" id="UP000078200"/>
    </source>
</evidence>
<feature type="transmembrane region" description="Helical" evidence="1">
    <location>
        <begin position="111"/>
        <end position="133"/>
    </location>
</feature>
<keyword evidence="1" id="KW-0472">Membrane</keyword>
<reference evidence="2" key="1">
    <citation type="submission" date="2020-05" db="UniProtKB">
        <authorList>
            <consortium name="EnsemblMetazoa"/>
        </authorList>
    </citation>
    <scope>IDENTIFICATION</scope>
    <source>
        <strain evidence="2">TTRI</strain>
    </source>
</reference>
<evidence type="ECO:0000313" key="2">
    <source>
        <dbReference type="EnsemblMetazoa" id="GAUT012281-PA"/>
    </source>
</evidence>
<name>A0A1A9UQN6_GLOAU</name>
<proteinExistence type="predicted"/>
<dbReference type="EnsemblMetazoa" id="GAUT012281-RA">
    <property type="protein sequence ID" value="GAUT012281-PA"/>
    <property type="gene ID" value="GAUT012281"/>
</dbReference>
<keyword evidence="3" id="KW-1185">Reference proteome</keyword>
<evidence type="ECO:0000256" key="1">
    <source>
        <dbReference type="SAM" id="Phobius"/>
    </source>
</evidence>
<keyword evidence="1" id="KW-1133">Transmembrane helix</keyword>